<proteinExistence type="predicted"/>
<feature type="transmembrane region" description="Helical" evidence="1">
    <location>
        <begin position="673"/>
        <end position="692"/>
    </location>
</feature>
<keyword evidence="1" id="KW-0472">Membrane</keyword>
<feature type="transmembrane region" description="Helical" evidence="1">
    <location>
        <begin position="514"/>
        <end position="538"/>
    </location>
</feature>
<name>A0A1J4KLG2_9EUKA</name>
<gene>
    <name evidence="3" type="ORF">TRFO_03800</name>
</gene>
<feature type="transmembrane region" description="Helical" evidence="1">
    <location>
        <begin position="647"/>
        <end position="667"/>
    </location>
</feature>
<accession>A0A1J4KLG2</accession>
<organism evidence="3 4">
    <name type="scientific">Tritrichomonas foetus</name>
    <dbReference type="NCBI Taxonomy" id="1144522"/>
    <lineage>
        <taxon>Eukaryota</taxon>
        <taxon>Metamonada</taxon>
        <taxon>Parabasalia</taxon>
        <taxon>Tritrichomonadida</taxon>
        <taxon>Tritrichomonadidae</taxon>
        <taxon>Tritrichomonas</taxon>
    </lineage>
</organism>
<keyword evidence="1" id="KW-0812">Transmembrane</keyword>
<dbReference type="EMBL" id="MLAK01000571">
    <property type="protein sequence ID" value="OHT12143.1"/>
    <property type="molecule type" value="Genomic_DNA"/>
</dbReference>
<feature type="transmembrane region" description="Helical" evidence="1">
    <location>
        <begin position="621"/>
        <end position="640"/>
    </location>
</feature>
<dbReference type="RefSeq" id="XP_068365279.1">
    <property type="nucleotide sequence ID" value="XM_068491522.1"/>
</dbReference>
<sequence>MSGNLGFFCSQIAWTYLIAILSVIVFFVPNFQVISPIVARDRYYIDYEKDPIYFIQLSDTHVSSTDPKTQETFENLLKISQFFHSDTLVITGDLVDNCENTKRPRYCDQNEADYKAYRKILDKYSSDYECIVDIPGNHDMYGVYNPKDSFYSKYSVLMNELNENNQTYDFGIIQKKCVFSNKASKKIPAQNSNINKNIFSRNSFTTHHKINIQNSSIILQNDIRNINQNTNSFHMNENKPKLMDKIQTFNVNNDINGNEEISLNFLILNPFSFPAGHPTTIYWSHPSDSYADQVTEAVQKSKKNETLVVLCHFPISMIFNERIDDALSSESVAVTLTGHLHRKKVNSYHYGDSIEFNSPSYHINKITIVAIDNGRVTYHERDFSSITTEINVIVTSPVPYESTTPFSGQNSNNRKIRALVFVKDIQNENEEKEIIDNINIQVKGDVSGKLEFEKKIKNNVFLFSMPFELRKVDNINEKCKYQIEFYGDYHSNLTFYVGKTLSGLVELIDNEYEMFAAGFLALSFLFPILVFISFPWNFAIVSDSFEYKCPGYTVLGFLVIRKRLHHLHQNFRLVLFSFVVWPIFLPLMLIEIDGHSGALFSYGYYCGNKFVYSEWGQIYCLFYYLGCILPIVIFASAFAVKKLSIYEWILLIIGFTFSFYSLFRYVVETAGWVRMWFSVFIIVPPTLIFILYHTKNQTNNDNYSNLPDRNRLNFIQNEIEDEEESSILETNDL</sequence>
<dbReference type="OrthoDB" id="45365at2759"/>
<dbReference type="InterPro" id="IPR029052">
    <property type="entry name" value="Metallo-depent_PP-like"/>
</dbReference>
<feature type="transmembrane region" description="Helical" evidence="1">
    <location>
        <begin position="571"/>
        <end position="590"/>
    </location>
</feature>
<protein>
    <recommendedName>
        <fullName evidence="2">Calcineurin-like phosphoesterase domain-containing protein</fullName>
    </recommendedName>
</protein>
<feature type="transmembrane region" description="Helical" evidence="1">
    <location>
        <begin position="12"/>
        <end position="31"/>
    </location>
</feature>
<dbReference type="Proteomes" id="UP000179807">
    <property type="component" value="Unassembled WGS sequence"/>
</dbReference>
<dbReference type="PANTHER" id="PTHR14795:SF0">
    <property type="entry name" value="TRANSMEMBRANE PROTEIN 62"/>
    <property type="match status" value="1"/>
</dbReference>
<comment type="caution">
    <text evidence="3">The sequence shown here is derived from an EMBL/GenBank/DDBJ whole genome shotgun (WGS) entry which is preliminary data.</text>
</comment>
<dbReference type="Pfam" id="PF00149">
    <property type="entry name" value="Metallophos"/>
    <property type="match status" value="1"/>
</dbReference>
<dbReference type="PANTHER" id="PTHR14795">
    <property type="entry name" value="HELICASE RELATED"/>
    <property type="match status" value="1"/>
</dbReference>
<dbReference type="Gene3D" id="3.60.21.10">
    <property type="match status" value="1"/>
</dbReference>
<dbReference type="GeneID" id="94826226"/>
<keyword evidence="4" id="KW-1185">Reference proteome</keyword>
<evidence type="ECO:0000313" key="3">
    <source>
        <dbReference type="EMBL" id="OHT12143.1"/>
    </source>
</evidence>
<evidence type="ECO:0000259" key="2">
    <source>
        <dbReference type="Pfam" id="PF00149"/>
    </source>
</evidence>
<dbReference type="SUPFAM" id="SSF56300">
    <property type="entry name" value="Metallo-dependent phosphatases"/>
    <property type="match status" value="1"/>
</dbReference>
<dbReference type="GO" id="GO:0016787">
    <property type="term" value="F:hydrolase activity"/>
    <property type="evidence" value="ECO:0007669"/>
    <property type="project" value="InterPro"/>
</dbReference>
<reference evidence="3" key="1">
    <citation type="submission" date="2016-10" db="EMBL/GenBank/DDBJ databases">
        <authorList>
            <person name="Benchimol M."/>
            <person name="Almeida L.G."/>
            <person name="Vasconcelos A.T."/>
            <person name="Perreira-Neves A."/>
            <person name="Rosa I.A."/>
            <person name="Tasca T."/>
            <person name="Bogo M.R."/>
            <person name="de Souza W."/>
        </authorList>
    </citation>
    <scope>NUCLEOTIDE SEQUENCE [LARGE SCALE GENOMIC DNA]</scope>
    <source>
        <strain evidence="3">K</strain>
    </source>
</reference>
<dbReference type="AlphaFoldDB" id="A0A1J4KLG2"/>
<keyword evidence="1" id="KW-1133">Transmembrane helix</keyword>
<feature type="domain" description="Calcineurin-like phosphoesterase" evidence="2">
    <location>
        <begin position="54"/>
        <end position="341"/>
    </location>
</feature>
<dbReference type="VEuPathDB" id="TrichDB:TRFO_03800"/>
<evidence type="ECO:0000256" key="1">
    <source>
        <dbReference type="SAM" id="Phobius"/>
    </source>
</evidence>
<dbReference type="InterPro" id="IPR004843">
    <property type="entry name" value="Calcineurin-like_PHP"/>
</dbReference>
<evidence type="ECO:0000313" key="4">
    <source>
        <dbReference type="Proteomes" id="UP000179807"/>
    </source>
</evidence>